<evidence type="ECO:0000256" key="2">
    <source>
        <dbReference type="ARBA" id="ARBA00007558"/>
    </source>
</evidence>
<evidence type="ECO:0000313" key="7">
    <source>
        <dbReference type="EMBL" id="PCH39406.1"/>
    </source>
</evidence>
<dbReference type="InterPro" id="IPR006968">
    <property type="entry name" value="RUS_fam"/>
</dbReference>
<evidence type="ECO:0000256" key="4">
    <source>
        <dbReference type="ARBA" id="ARBA00022989"/>
    </source>
</evidence>
<dbReference type="OMA" id="VAVQWII"/>
<evidence type="ECO:0000313" key="8">
    <source>
        <dbReference type="Proteomes" id="UP000218811"/>
    </source>
</evidence>
<dbReference type="OrthoDB" id="19606at2759"/>
<dbReference type="AlphaFoldDB" id="A0A2H3JB33"/>
<dbReference type="Pfam" id="PF04884">
    <property type="entry name" value="UVB_sens_prot"/>
    <property type="match status" value="1"/>
</dbReference>
<dbReference type="InterPro" id="IPR054549">
    <property type="entry name" value="UVB_sens_RUS_dom"/>
</dbReference>
<reference evidence="7 8" key="1">
    <citation type="journal article" date="2012" name="Science">
        <title>The Paleozoic origin of enzymatic lignin decomposition reconstructed from 31 fungal genomes.</title>
        <authorList>
            <person name="Floudas D."/>
            <person name="Binder M."/>
            <person name="Riley R."/>
            <person name="Barry K."/>
            <person name="Blanchette R.A."/>
            <person name="Henrissat B."/>
            <person name="Martinez A.T."/>
            <person name="Otillar R."/>
            <person name="Spatafora J.W."/>
            <person name="Yadav J.S."/>
            <person name="Aerts A."/>
            <person name="Benoit I."/>
            <person name="Boyd A."/>
            <person name="Carlson A."/>
            <person name="Copeland A."/>
            <person name="Coutinho P.M."/>
            <person name="de Vries R.P."/>
            <person name="Ferreira P."/>
            <person name="Findley K."/>
            <person name="Foster B."/>
            <person name="Gaskell J."/>
            <person name="Glotzer D."/>
            <person name="Gorecki P."/>
            <person name="Heitman J."/>
            <person name="Hesse C."/>
            <person name="Hori C."/>
            <person name="Igarashi K."/>
            <person name="Jurgens J.A."/>
            <person name="Kallen N."/>
            <person name="Kersten P."/>
            <person name="Kohler A."/>
            <person name="Kuees U."/>
            <person name="Kumar T.K.A."/>
            <person name="Kuo A."/>
            <person name="LaButti K."/>
            <person name="Larrondo L.F."/>
            <person name="Lindquist E."/>
            <person name="Ling A."/>
            <person name="Lombard V."/>
            <person name="Lucas S."/>
            <person name="Lundell T."/>
            <person name="Martin R."/>
            <person name="McLaughlin D.J."/>
            <person name="Morgenstern I."/>
            <person name="Morin E."/>
            <person name="Murat C."/>
            <person name="Nagy L.G."/>
            <person name="Nolan M."/>
            <person name="Ohm R.A."/>
            <person name="Patyshakuliyeva A."/>
            <person name="Rokas A."/>
            <person name="Ruiz-Duenas F.J."/>
            <person name="Sabat G."/>
            <person name="Salamov A."/>
            <person name="Samejima M."/>
            <person name="Schmutz J."/>
            <person name="Slot J.C."/>
            <person name="St John F."/>
            <person name="Stenlid J."/>
            <person name="Sun H."/>
            <person name="Sun S."/>
            <person name="Syed K."/>
            <person name="Tsang A."/>
            <person name="Wiebenga A."/>
            <person name="Young D."/>
            <person name="Pisabarro A."/>
            <person name="Eastwood D.C."/>
            <person name="Martin F."/>
            <person name="Cullen D."/>
            <person name="Grigoriev I.V."/>
            <person name="Hibbett D.S."/>
        </authorList>
    </citation>
    <scope>NUCLEOTIDE SEQUENCE [LARGE SCALE GENOMIC DNA]</scope>
    <source>
        <strain evidence="7 8">MD-104</strain>
    </source>
</reference>
<keyword evidence="3" id="KW-0812">Transmembrane</keyword>
<dbReference type="EMBL" id="KB467987">
    <property type="protein sequence ID" value="PCH39406.1"/>
    <property type="molecule type" value="Genomic_DNA"/>
</dbReference>
<name>A0A2H3JB33_WOLCO</name>
<comment type="subcellular location">
    <subcellularLocation>
        <location evidence="1">Membrane</location>
    </subcellularLocation>
</comment>
<proteinExistence type="inferred from homology"/>
<dbReference type="GO" id="GO:0016020">
    <property type="term" value="C:membrane"/>
    <property type="evidence" value="ECO:0007669"/>
    <property type="project" value="UniProtKB-SubCell"/>
</dbReference>
<organism evidence="7 8">
    <name type="scientific">Wolfiporia cocos (strain MD-104)</name>
    <name type="common">Brown rot fungus</name>
    <dbReference type="NCBI Taxonomy" id="742152"/>
    <lineage>
        <taxon>Eukaryota</taxon>
        <taxon>Fungi</taxon>
        <taxon>Dikarya</taxon>
        <taxon>Basidiomycota</taxon>
        <taxon>Agaricomycotina</taxon>
        <taxon>Agaricomycetes</taxon>
        <taxon>Polyporales</taxon>
        <taxon>Phaeolaceae</taxon>
        <taxon>Wolfiporia</taxon>
    </lineage>
</organism>
<evidence type="ECO:0000256" key="1">
    <source>
        <dbReference type="ARBA" id="ARBA00004370"/>
    </source>
</evidence>
<dbReference type="Proteomes" id="UP000218811">
    <property type="component" value="Unassembled WGS sequence"/>
</dbReference>
<sequence length="509" mass="56502">MYCYALRAHGLLVSRGLTLQAATARIASRRHYQSSRTQKQVIIDSPRLEDIGSDPGDKPRPFAIERIGGRECHISWAEKGVTKEWRDLPGVSDNQGKIQASSTTGSLGGRLSSWIRQMFLPTNYPQSVHRSYMPFHILQFFETVFGTVVSVLCNQALLTSVGVSAEGSIFGAVAVQWIIKDGAGEVAKLFFIRKYAPYFDSHPKSFDLFGECIVALGSGLQIATLLVTPTPGNFLLCAAGGNVFKLVGYAVWFTTHIKFVRYFSQQGNVGDVAAKDESQTSIAQLAGYAAGIGLLTFSHSPAYLYSLFFLLTPAHLTTTVFMMRVATFESLTVPRLSLLARGYAAERDDAIVPFKELEKMGQTGLFGEFYKMKRDEVVSLAPRVADVIGAETNSESMRWELCTNVFRNDKYLLYPQTSVSKPILVFYHPDATTDDFICSVVNAARLRHLLSDPSQPTFRSCLTGSHVWTQSHFPSFKAALEEKGWRTDEIGFADHGHRVLWGPETERKT</sequence>
<evidence type="ECO:0000256" key="3">
    <source>
        <dbReference type="ARBA" id="ARBA00022692"/>
    </source>
</evidence>
<evidence type="ECO:0000259" key="6">
    <source>
        <dbReference type="Pfam" id="PF04884"/>
    </source>
</evidence>
<gene>
    <name evidence="7" type="ORF">WOLCODRAFT_129269</name>
</gene>
<feature type="domain" description="Protein root UVB sensitive/RUS" evidence="6">
    <location>
        <begin position="111"/>
        <end position="345"/>
    </location>
</feature>
<keyword evidence="4" id="KW-1133">Transmembrane helix</keyword>
<evidence type="ECO:0000256" key="5">
    <source>
        <dbReference type="ARBA" id="ARBA00023136"/>
    </source>
</evidence>
<accession>A0A2H3JB33</accession>
<keyword evidence="8" id="KW-1185">Reference proteome</keyword>
<comment type="similarity">
    <text evidence="2">Belongs to the RUS1 family.</text>
</comment>
<protein>
    <submittedName>
        <fullName evidence="7">DUF647-domain-containing protein</fullName>
    </submittedName>
</protein>
<dbReference type="PANTHER" id="PTHR12770:SF31">
    <property type="entry name" value="RUS FAMILY MEMBER 1"/>
    <property type="match status" value="1"/>
</dbReference>
<dbReference type="PANTHER" id="PTHR12770">
    <property type="entry name" value="RUS1 FAMILY PROTEIN C16ORF58"/>
    <property type="match status" value="1"/>
</dbReference>
<keyword evidence="5" id="KW-0472">Membrane</keyword>